<dbReference type="InterPro" id="IPR001387">
    <property type="entry name" value="Cro/C1-type_HTH"/>
</dbReference>
<dbReference type="Pfam" id="PF01381">
    <property type="entry name" value="HTH_3"/>
    <property type="match status" value="1"/>
</dbReference>
<protein>
    <submittedName>
        <fullName evidence="4">Unannotated protein</fullName>
    </submittedName>
</protein>
<evidence type="ECO:0000313" key="4">
    <source>
        <dbReference type="EMBL" id="CAB4706682.1"/>
    </source>
</evidence>
<evidence type="ECO:0000313" key="8">
    <source>
        <dbReference type="EMBL" id="CAB4924627.1"/>
    </source>
</evidence>
<dbReference type="SUPFAM" id="SSF47413">
    <property type="entry name" value="lambda repressor-like DNA-binding domains"/>
    <property type="match status" value="1"/>
</dbReference>
<dbReference type="PROSITE" id="PS50943">
    <property type="entry name" value="HTH_CROC1"/>
    <property type="match status" value="1"/>
</dbReference>
<evidence type="ECO:0000313" key="3">
    <source>
        <dbReference type="EMBL" id="CAB4656335.1"/>
    </source>
</evidence>
<name>A0A6J6Q893_9ZZZZ</name>
<dbReference type="CDD" id="cd00093">
    <property type="entry name" value="HTH_XRE"/>
    <property type="match status" value="1"/>
</dbReference>
<dbReference type="SMART" id="SM00530">
    <property type="entry name" value="HTH_XRE"/>
    <property type="match status" value="1"/>
</dbReference>
<dbReference type="InterPro" id="IPR010982">
    <property type="entry name" value="Lambda_DNA-bd_dom_sf"/>
</dbReference>
<dbReference type="AlphaFoldDB" id="A0A6J6Q893"/>
<organism evidence="4">
    <name type="scientific">freshwater metagenome</name>
    <dbReference type="NCBI Taxonomy" id="449393"/>
    <lineage>
        <taxon>unclassified sequences</taxon>
        <taxon>metagenomes</taxon>
        <taxon>ecological metagenomes</taxon>
    </lineage>
</organism>
<evidence type="ECO:0000313" key="5">
    <source>
        <dbReference type="EMBL" id="CAB4771216.1"/>
    </source>
</evidence>
<dbReference type="EMBL" id="CAFBRB010000028">
    <property type="protein sequence ID" value="CAB5073201.1"/>
    <property type="molecule type" value="Genomic_DNA"/>
</dbReference>
<evidence type="ECO:0000256" key="1">
    <source>
        <dbReference type="SAM" id="Phobius"/>
    </source>
</evidence>
<evidence type="ECO:0000259" key="2">
    <source>
        <dbReference type="PROSITE" id="PS50943"/>
    </source>
</evidence>
<keyword evidence="1" id="KW-1133">Transmembrane helix</keyword>
<feature type="transmembrane region" description="Helical" evidence="1">
    <location>
        <begin position="23"/>
        <end position="40"/>
    </location>
</feature>
<evidence type="ECO:0000313" key="11">
    <source>
        <dbReference type="EMBL" id="CAB5073201.1"/>
    </source>
</evidence>
<evidence type="ECO:0000313" key="7">
    <source>
        <dbReference type="EMBL" id="CAB4840014.1"/>
    </source>
</evidence>
<dbReference type="EMBL" id="CAEZZR010000040">
    <property type="protein sequence ID" value="CAB4771216.1"/>
    <property type="molecule type" value="Genomic_DNA"/>
</dbReference>
<accession>A0A6J6Q893</accession>
<dbReference type="EMBL" id="CAFBMY010000065">
    <property type="protein sequence ID" value="CAB4924627.1"/>
    <property type="molecule type" value="Genomic_DNA"/>
</dbReference>
<evidence type="ECO:0000313" key="10">
    <source>
        <dbReference type="EMBL" id="CAB5046254.1"/>
    </source>
</evidence>
<reference evidence="4" key="1">
    <citation type="submission" date="2020-05" db="EMBL/GenBank/DDBJ databases">
        <authorList>
            <person name="Chiriac C."/>
            <person name="Salcher M."/>
            <person name="Ghai R."/>
            <person name="Kavagutti S V."/>
        </authorList>
    </citation>
    <scope>NUCLEOTIDE SEQUENCE</scope>
</reference>
<dbReference type="GO" id="GO:0003677">
    <property type="term" value="F:DNA binding"/>
    <property type="evidence" value="ECO:0007669"/>
    <property type="project" value="InterPro"/>
</dbReference>
<dbReference type="EMBL" id="CAEZWO010000031">
    <property type="protein sequence ID" value="CAB4656335.1"/>
    <property type="molecule type" value="Genomic_DNA"/>
</dbReference>
<gene>
    <name evidence="3" type="ORF">UFOPK2254_00455</name>
    <name evidence="4" type="ORF">UFOPK2646_00745</name>
    <name evidence="5" type="ORF">UFOPK2907_00563</name>
    <name evidence="6" type="ORF">UFOPK3197_00337</name>
    <name evidence="7" type="ORF">UFOPK3241_00182</name>
    <name evidence="8" type="ORF">UFOPK3707_00538</name>
    <name evidence="9" type="ORF">UFOPK3937_00722</name>
    <name evidence="10" type="ORF">UFOPK4265_00125</name>
    <name evidence="11" type="ORF">UFOPK4401_00419</name>
</gene>
<dbReference type="Gene3D" id="1.10.260.40">
    <property type="entry name" value="lambda repressor-like DNA-binding domains"/>
    <property type="match status" value="1"/>
</dbReference>
<dbReference type="EMBL" id="CAFAZX010000005">
    <property type="protein sequence ID" value="CAB4840014.1"/>
    <property type="molecule type" value="Genomic_DNA"/>
</dbReference>
<evidence type="ECO:0000313" key="6">
    <source>
        <dbReference type="EMBL" id="CAB4823248.1"/>
    </source>
</evidence>
<dbReference type="EMBL" id="CAFBOJ010000069">
    <property type="protein sequence ID" value="CAB4980825.1"/>
    <property type="molecule type" value="Genomic_DNA"/>
</dbReference>
<sequence>MSKNFQDYADKRKAKFSQKGKDAYNVFSSAMGIGSVLATARRTRVMTQRELAELSGVQQGDISRIERGLMNPNTITFLRLIEAMDFQISITPSKNSSRK</sequence>
<feature type="domain" description="HTH cro/C1-type" evidence="2">
    <location>
        <begin position="37"/>
        <end position="93"/>
    </location>
</feature>
<keyword evidence="1" id="KW-0812">Transmembrane</keyword>
<proteinExistence type="predicted"/>
<dbReference type="EMBL" id="CAFABI010000024">
    <property type="protein sequence ID" value="CAB4823248.1"/>
    <property type="molecule type" value="Genomic_DNA"/>
</dbReference>
<dbReference type="EMBL" id="CAFBQK010000008">
    <property type="protein sequence ID" value="CAB5046254.1"/>
    <property type="molecule type" value="Genomic_DNA"/>
</dbReference>
<keyword evidence="1" id="KW-0472">Membrane</keyword>
<dbReference type="EMBL" id="CAEZYB010000074">
    <property type="protein sequence ID" value="CAB4706682.1"/>
    <property type="molecule type" value="Genomic_DNA"/>
</dbReference>
<evidence type="ECO:0000313" key="9">
    <source>
        <dbReference type="EMBL" id="CAB4980825.1"/>
    </source>
</evidence>